<feature type="transmembrane region" description="Helical" evidence="7">
    <location>
        <begin position="210"/>
        <end position="235"/>
    </location>
</feature>
<name>A0A3A9JF70_9PROT</name>
<keyword evidence="6 7" id="KW-0472">Membrane</keyword>
<reference evidence="9 12" key="1">
    <citation type="submission" date="2018-09" db="EMBL/GenBank/DDBJ databases">
        <title>Roseomonas sp. nov., isolated from feces of Tibetan antelopes in the Qinghai-Tibet plateau, China.</title>
        <authorList>
            <person name="Tian Z."/>
        </authorList>
    </citation>
    <scope>NUCLEOTIDE SEQUENCE [LARGE SCALE GENOMIC DNA]</scope>
    <source>
        <strain evidence="10 11">Z23</strain>
        <strain evidence="9 12">Z24</strain>
    </source>
</reference>
<feature type="transmembrane region" description="Helical" evidence="7">
    <location>
        <begin position="128"/>
        <end position="147"/>
    </location>
</feature>
<feature type="transmembrane region" description="Helical" evidence="7">
    <location>
        <begin position="255"/>
        <end position="278"/>
    </location>
</feature>
<evidence type="ECO:0000256" key="5">
    <source>
        <dbReference type="ARBA" id="ARBA00022989"/>
    </source>
</evidence>
<evidence type="ECO:0000256" key="6">
    <source>
        <dbReference type="ARBA" id="ARBA00023136"/>
    </source>
</evidence>
<dbReference type="Pfam" id="PF12911">
    <property type="entry name" value="OppC_N"/>
    <property type="match status" value="1"/>
</dbReference>
<evidence type="ECO:0000313" key="9">
    <source>
        <dbReference type="EMBL" id="RKK02276.1"/>
    </source>
</evidence>
<evidence type="ECO:0000256" key="1">
    <source>
        <dbReference type="ARBA" id="ARBA00004651"/>
    </source>
</evidence>
<keyword evidence="5 7" id="KW-1133">Transmembrane helix</keyword>
<keyword evidence="4 7" id="KW-0812">Transmembrane</keyword>
<dbReference type="SUPFAM" id="SSF161098">
    <property type="entry name" value="MetI-like"/>
    <property type="match status" value="1"/>
</dbReference>
<evidence type="ECO:0000313" key="12">
    <source>
        <dbReference type="Proteomes" id="UP000278036"/>
    </source>
</evidence>
<comment type="subcellular location">
    <subcellularLocation>
        <location evidence="1 7">Cell membrane</location>
        <topology evidence="1 7">Multi-pass membrane protein</topology>
    </subcellularLocation>
</comment>
<comment type="caution">
    <text evidence="9">The sequence shown here is derived from an EMBL/GenBank/DDBJ whole genome shotgun (WGS) entry which is preliminary data.</text>
</comment>
<dbReference type="OrthoDB" id="9812701at2"/>
<keyword evidence="2 7" id="KW-0813">Transport</keyword>
<evidence type="ECO:0000256" key="3">
    <source>
        <dbReference type="ARBA" id="ARBA00022475"/>
    </source>
</evidence>
<gene>
    <name evidence="9" type="ORF">D6Z83_20615</name>
    <name evidence="10" type="ORF">EBE87_26340</name>
</gene>
<dbReference type="EMBL" id="RFLX01000064">
    <property type="protein sequence ID" value="RMI15306.1"/>
    <property type="molecule type" value="Genomic_DNA"/>
</dbReference>
<dbReference type="PANTHER" id="PTHR43386:SF25">
    <property type="entry name" value="PEPTIDE ABC TRANSPORTER PERMEASE PROTEIN"/>
    <property type="match status" value="1"/>
</dbReference>
<proteinExistence type="inferred from homology"/>
<dbReference type="Proteomes" id="UP000278036">
    <property type="component" value="Unassembled WGS sequence"/>
</dbReference>
<dbReference type="CDD" id="cd06261">
    <property type="entry name" value="TM_PBP2"/>
    <property type="match status" value="1"/>
</dbReference>
<dbReference type="InterPro" id="IPR035906">
    <property type="entry name" value="MetI-like_sf"/>
</dbReference>
<dbReference type="Pfam" id="PF00528">
    <property type="entry name" value="BPD_transp_1"/>
    <property type="match status" value="1"/>
</dbReference>
<evidence type="ECO:0000313" key="10">
    <source>
        <dbReference type="EMBL" id="RMI15306.1"/>
    </source>
</evidence>
<dbReference type="GO" id="GO:0055085">
    <property type="term" value="P:transmembrane transport"/>
    <property type="evidence" value="ECO:0007669"/>
    <property type="project" value="InterPro"/>
</dbReference>
<dbReference type="EMBL" id="RAQU01000167">
    <property type="protein sequence ID" value="RKK02276.1"/>
    <property type="molecule type" value="Genomic_DNA"/>
</dbReference>
<evidence type="ECO:0000259" key="8">
    <source>
        <dbReference type="PROSITE" id="PS50928"/>
    </source>
</evidence>
<dbReference type="PROSITE" id="PS50928">
    <property type="entry name" value="ABC_TM1"/>
    <property type="match status" value="1"/>
</dbReference>
<feature type="transmembrane region" description="Helical" evidence="7">
    <location>
        <begin position="153"/>
        <end position="171"/>
    </location>
</feature>
<dbReference type="AlphaFoldDB" id="A0A3A9JF70"/>
<protein>
    <submittedName>
        <fullName evidence="9 10">ABC transporter permease</fullName>
    </submittedName>
</protein>
<dbReference type="Gene3D" id="1.10.3720.10">
    <property type="entry name" value="MetI-like"/>
    <property type="match status" value="1"/>
</dbReference>
<organism evidence="9 12">
    <name type="scientific">Teichococcus wenyumeiae</name>
    <dbReference type="NCBI Taxonomy" id="2478470"/>
    <lineage>
        <taxon>Bacteria</taxon>
        <taxon>Pseudomonadati</taxon>
        <taxon>Pseudomonadota</taxon>
        <taxon>Alphaproteobacteria</taxon>
        <taxon>Acetobacterales</taxon>
        <taxon>Roseomonadaceae</taxon>
        <taxon>Roseomonas</taxon>
    </lineage>
</organism>
<accession>A0A3A9JF70</accession>
<dbReference type="PANTHER" id="PTHR43386">
    <property type="entry name" value="OLIGOPEPTIDE TRANSPORT SYSTEM PERMEASE PROTEIN APPC"/>
    <property type="match status" value="1"/>
</dbReference>
<dbReference type="Proteomes" id="UP000274097">
    <property type="component" value="Unassembled WGS sequence"/>
</dbReference>
<dbReference type="InParanoid" id="A0A3A9JF70"/>
<feature type="transmembrane region" description="Helical" evidence="7">
    <location>
        <begin position="31"/>
        <end position="50"/>
    </location>
</feature>
<keyword evidence="11" id="KW-1185">Reference proteome</keyword>
<comment type="similarity">
    <text evidence="7">Belongs to the binding-protein-dependent transport system permease family.</text>
</comment>
<evidence type="ECO:0000256" key="4">
    <source>
        <dbReference type="ARBA" id="ARBA00022692"/>
    </source>
</evidence>
<dbReference type="InterPro" id="IPR025966">
    <property type="entry name" value="OppC_N"/>
</dbReference>
<dbReference type="InterPro" id="IPR050366">
    <property type="entry name" value="BP-dependent_transpt_permease"/>
</dbReference>
<evidence type="ECO:0000313" key="11">
    <source>
        <dbReference type="Proteomes" id="UP000274097"/>
    </source>
</evidence>
<dbReference type="InterPro" id="IPR000515">
    <property type="entry name" value="MetI-like"/>
</dbReference>
<keyword evidence="3" id="KW-1003">Cell membrane</keyword>
<evidence type="ECO:0000256" key="7">
    <source>
        <dbReference type="RuleBase" id="RU363032"/>
    </source>
</evidence>
<dbReference type="GO" id="GO:0005886">
    <property type="term" value="C:plasma membrane"/>
    <property type="evidence" value="ECO:0007669"/>
    <property type="project" value="UniProtKB-SubCell"/>
</dbReference>
<feature type="domain" description="ABC transmembrane type-1" evidence="8">
    <location>
        <begin position="89"/>
        <end position="278"/>
    </location>
</feature>
<evidence type="ECO:0000256" key="2">
    <source>
        <dbReference type="ARBA" id="ARBA00022448"/>
    </source>
</evidence>
<feature type="transmembrane region" description="Helical" evidence="7">
    <location>
        <begin position="91"/>
        <end position="116"/>
    </location>
</feature>
<sequence length="290" mass="30711">MPAVEASASRHRRGGWRWVLRRLLRNPSARIGGGILLLILFCAAFAPWIAPHDPLAVNTLGRLKPPSAVNWLGTDEVGRDLASRLIFGTRYFLLICLIAASISAGFGIVLGLVAGAGSALADTIIMRFTDMLLAFPYILLVLAIVAILGPSLWTAMAAVGVAGIPGYARLIRSVALTVKREEYVEAARALGASEAQIIIGTVLPNTISPLVVYLSYATPIAALSAAALSFLGLGAQPPTPEWGAMLVNSRSFLFTAWWAVAAPGLAIFVAIFSMNLLGNGLRDVLDPRDV</sequence>